<dbReference type="InterPro" id="IPR013083">
    <property type="entry name" value="Znf_RING/FYVE/PHD"/>
</dbReference>
<evidence type="ECO:0000256" key="5">
    <source>
        <dbReference type="SAM" id="MobiDB-lite"/>
    </source>
</evidence>
<dbReference type="SUPFAM" id="SSF50891">
    <property type="entry name" value="Cyclophilin-like"/>
    <property type="match status" value="1"/>
</dbReference>
<evidence type="ECO:0000313" key="8">
    <source>
        <dbReference type="Proteomes" id="UP001497623"/>
    </source>
</evidence>
<dbReference type="PANTHER" id="PTHR47156:SF10">
    <property type="entry name" value="E3 UBIQUITIN-PROTEIN LIGASE TRIM-21-RELATED"/>
    <property type="match status" value="1"/>
</dbReference>
<dbReference type="PROSITE" id="PS50089">
    <property type="entry name" value="ZF_RING_2"/>
    <property type="match status" value="1"/>
</dbReference>
<keyword evidence="1" id="KW-0479">Metal-binding</keyword>
<dbReference type="Pfam" id="PF13445">
    <property type="entry name" value="zf-RING_UBOX"/>
    <property type="match status" value="1"/>
</dbReference>
<dbReference type="SUPFAM" id="SSF57850">
    <property type="entry name" value="RING/U-box"/>
    <property type="match status" value="1"/>
</dbReference>
<keyword evidence="8" id="KW-1185">Reference proteome</keyword>
<dbReference type="InterPro" id="IPR052667">
    <property type="entry name" value="E3_ubiquitin-ligase_RING"/>
</dbReference>
<dbReference type="GO" id="GO:0008270">
    <property type="term" value="F:zinc ion binding"/>
    <property type="evidence" value="ECO:0007669"/>
    <property type="project" value="UniProtKB-KW"/>
</dbReference>
<keyword evidence="3" id="KW-0862">Zinc</keyword>
<feature type="region of interest" description="Disordered" evidence="5">
    <location>
        <begin position="79"/>
        <end position="100"/>
    </location>
</feature>
<dbReference type="SMART" id="SM00184">
    <property type="entry name" value="RING"/>
    <property type="match status" value="1"/>
</dbReference>
<comment type="caution">
    <text evidence="7">The sequence shown here is derived from an EMBL/GenBank/DDBJ whole genome shotgun (WGS) entry which is preliminary data.</text>
</comment>
<evidence type="ECO:0000313" key="7">
    <source>
        <dbReference type="EMBL" id="CAL4060316.1"/>
    </source>
</evidence>
<proteinExistence type="predicted"/>
<dbReference type="InterPro" id="IPR027370">
    <property type="entry name" value="Znf-RING_euk"/>
</dbReference>
<dbReference type="InterPro" id="IPR001841">
    <property type="entry name" value="Znf_RING"/>
</dbReference>
<evidence type="ECO:0000256" key="3">
    <source>
        <dbReference type="ARBA" id="ARBA00022833"/>
    </source>
</evidence>
<protein>
    <recommendedName>
        <fullName evidence="6">RING-type domain-containing protein</fullName>
    </recommendedName>
</protein>
<feature type="region of interest" description="Disordered" evidence="5">
    <location>
        <begin position="261"/>
        <end position="290"/>
    </location>
</feature>
<dbReference type="InterPro" id="IPR029000">
    <property type="entry name" value="Cyclophilin-like_dom_sf"/>
</dbReference>
<dbReference type="AlphaFoldDB" id="A0AAV2PL79"/>
<dbReference type="PROSITE" id="PS00518">
    <property type="entry name" value="ZF_RING_1"/>
    <property type="match status" value="1"/>
</dbReference>
<evidence type="ECO:0000256" key="1">
    <source>
        <dbReference type="ARBA" id="ARBA00022723"/>
    </source>
</evidence>
<organism evidence="7 8">
    <name type="scientific">Meganyctiphanes norvegica</name>
    <name type="common">Northern krill</name>
    <name type="synonym">Thysanopoda norvegica</name>
    <dbReference type="NCBI Taxonomy" id="48144"/>
    <lineage>
        <taxon>Eukaryota</taxon>
        <taxon>Metazoa</taxon>
        <taxon>Ecdysozoa</taxon>
        <taxon>Arthropoda</taxon>
        <taxon>Crustacea</taxon>
        <taxon>Multicrustacea</taxon>
        <taxon>Malacostraca</taxon>
        <taxon>Eumalacostraca</taxon>
        <taxon>Eucarida</taxon>
        <taxon>Euphausiacea</taxon>
        <taxon>Euphausiidae</taxon>
        <taxon>Meganyctiphanes</taxon>
    </lineage>
</organism>
<evidence type="ECO:0000256" key="2">
    <source>
        <dbReference type="ARBA" id="ARBA00022771"/>
    </source>
</evidence>
<dbReference type="Gene3D" id="3.30.40.10">
    <property type="entry name" value="Zinc/RING finger domain, C3HC4 (zinc finger)"/>
    <property type="match status" value="1"/>
</dbReference>
<feature type="compositionally biased region" description="Basic and acidic residues" evidence="5">
    <location>
        <begin position="261"/>
        <end position="271"/>
    </location>
</feature>
<gene>
    <name evidence="7" type="ORF">MNOR_LOCUS1244</name>
</gene>
<keyword evidence="2 4" id="KW-0863">Zinc-finger</keyword>
<dbReference type="InterPro" id="IPR017907">
    <property type="entry name" value="Znf_RING_CS"/>
</dbReference>
<feature type="compositionally biased region" description="Polar residues" evidence="5">
    <location>
        <begin position="272"/>
        <end position="290"/>
    </location>
</feature>
<accession>A0AAV2PL79</accession>
<feature type="compositionally biased region" description="Low complexity" evidence="5">
    <location>
        <begin position="81"/>
        <end position="91"/>
    </location>
</feature>
<dbReference type="EMBL" id="CAXKWB010000327">
    <property type="protein sequence ID" value="CAL4060316.1"/>
    <property type="molecule type" value="Genomic_DNA"/>
</dbReference>
<feature type="domain" description="RING-type" evidence="6">
    <location>
        <begin position="7"/>
        <end position="52"/>
    </location>
</feature>
<dbReference type="Gene3D" id="2.40.100.10">
    <property type="entry name" value="Cyclophilin-like"/>
    <property type="match status" value="1"/>
</dbReference>
<name>A0AAV2PL79_MEGNR</name>
<dbReference type="PANTHER" id="PTHR47156">
    <property type="entry name" value="PROTEIN CBG20824"/>
    <property type="match status" value="1"/>
</dbReference>
<evidence type="ECO:0000256" key="4">
    <source>
        <dbReference type="PROSITE-ProRule" id="PRU00175"/>
    </source>
</evidence>
<reference evidence="7 8" key="1">
    <citation type="submission" date="2024-05" db="EMBL/GenBank/DDBJ databases">
        <authorList>
            <person name="Wallberg A."/>
        </authorList>
    </citation>
    <scope>NUCLEOTIDE SEQUENCE [LARGE SCALE GENOMIC DNA]</scope>
</reference>
<evidence type="ECO:0000259" key="6">
    <source>
        <dbReference type="PROSITE" id="PS50089"/>
    </source>
</evidence>
<dbReference type="Proteomes" id="UP001497623">
    <property type="component" value="Unassembled WGS sequence"/>
</dbReference>
<sequence>MSNQPECEVCLEEFDEDKHSPRSLTCGHSMCTTCITSTLASNKGTLLCPFCRIASTSSLTSKSAKDFPINYSLLKLLQPASPKSPGSSHESSSTKEDEEALQRIKQMELDSASAQLLTCDDHLNQLLQQKVLLNAQQKLLDTHKRKFEDIVSRHQKLLALTEKQVIDAVQSVEDLLSKGRLIQTAIKDNIDKLDESFKGSGNHTVVNDLQNHNDSLFEWTKETIPRQDSKPLISTIELITSATSKVVLSLNGLATSIISKRDDTSTSKRDSNSSASQGIVISNSSQNTTRYSNTLKQHSEDNISTHDDQIQTIAKFLQSSTTSAEICNQIGPSQSPLGASSLSTSPQITAQELVTILEDAEIRGQNLYAILDKKLLTDLKLSKSGVSRRAAQIKVVDGLTLLYCLQPDVNLENSQKVSYDSIRHLIPNSGAQTFLEVCWTNKLRGRIIIKMYRDTNRGKQFNLMCSGELGPSYVGTKLDQIRAVYGSYVHGGNYDGKSGKALIADLENGGNCSHDMKDGIVVGSNKSTLFTIHHKSASYQNTMAFGEVEKGMDTVRFIPKVSDARISNCGLILEL</sequence>